<name>A0A6F9DHK5_9ASCI</name>
<dbReference type="SUPFAM" id="SSF48452">
    <property type="entry name" value="TPR-like"/>
    <property type="match status" value="1"/>
</dbReference>
<accession>A0A6F9DHK5</accession>
<dbReference type="GO" id="GO:0005813">
    <property type="term" value="C:centrosome"/>
    <property type="evidence" value="ECO:0007669"/>
    <property type="project" value="TreeGrafter"/>
</dbReference>
<sequence length="732" mass="82506">MQDPDEKKDLDQFLQKVNDLESIMKDLTSDDPKKQAEAIKKADQKVQSFEATTDRIGFDKTVINKKSFENMAKPEMPPGPQLTEPQMDQQAFLNALDADSKRRAKARKERHRQANIIKEDGNTAFKNGEFEKSVEFYTKAMQVARDLTALYTNRAAAYIQLKKYQAAIDDCEFSLRIDEKWIKAFVFKARALQHMCKFDDAVETFQAIIEIDENKKNMVESFVAEVNNAKRIYELESKAEISVKEEKPEAEGILKVINTLLTRLEEELKVGVDLSGSLMYYAGGLRVLQTQLIDEQSRTLFRTSGGFSLLTHEGCISRCLKSGIENLSIPHHASEVVSAAVALCTAACLNLPENLTLLLSLNQMPEMLLNFFEWSDEQLKRDVVTFFHEASLDETSRKILYKTVDCKRLFKQLLKPKTRKADVNSSASATLCNMLLDQKCKSFLSTNFQQELLPIFHAYLKEVGSSDYEALTLRLKCLGLLLQSKAICEQVSSEDSFRKACMEALVRCVERFKSGLTNPCAMEELLNVIVAILRPSFTPQQCSEVIQHLTILVLKCKHKDLLTQCLVVVSAALEKSKDVSFVTGALMKQFFKHVKQDDIRVRIYSLKILCCIAQQDAMKLETWIKLDKGYKVLLGILADDGSETAKINQGHVALMIGYLANVPGGLDQCDPGDVVRRLLVMCRDSDLKACRANCAIALGKLAKAHPRFLDALREHDGINILARNKPPEELLS</sequence>
<dbReference type="Pfam" id="PF13181">
    <property type="entry name" value="TPR_8"/>
    <property type="match status" value="1"/>
</dbReference>
<dbReference type="InterPro" id="IPR016024">
    <property type="entry name" value="ARM-type_fold"/>
</dbReference>
<proteinExistence type="evidence at transcript level"/>
<dbReference type="InterPro" id="IPR011990">
    <property type="entry name" value="TPR-like_helical_dom_sf"/>
</dbReference>
<dbReference type="PANTHER" id="PTHR46540:SF1">
    <property type="entry name" value="TETRATRICOPEPTIDE REPEAT PROTEIN 12"/>
    <property type="match status" value="1"/>
</dbReference>
<dbReference type="AlphaFoldDB" id="A0A6F9DHK5"/>
<dbReference type="SMART" id="SM00028">
    <property type="entry name" value="TPR"/>
    <property type="match status" value="3"/>
</dbReference>
<evidence type="ECO:0000313" key="2">
    <source>
        <dbReference type="EMBL" id="CAB3262629.1"/>
    </source>
</evidence>
<dbReference type="InterPro" id="IPR011989">
    <property type="entry name" value="ARM-like"/>
</dbReference>
<dbReference type="InterPro" id="IPR019734">
    <property type="entry name" value="TPR_rpt"/>
</dbReference>
<gene>
    <name evidence="2" type="primary">LOC100181050</name>
</gene>
<dbReference type="PANTHER" id="PTHR46540">
    <property type="entry name" value="TETRATRICOPEPTIDE REPEAT PROTEIN 12"/>
    <property type="match status" value="1"/>
</dbReference>
<feature type="repeat" description="TPR" evidence="1">
    <location>
        <begin position="114"/>
        <end position="147"/>
    </location>
</feature>
<dbReference type="PROSITE" id="PS50005">
    <property type="entry name" value="TPR"/>
    <property type="match status" value="1"/>
</dbReference>
<dbReference type="Gene3D" id="1.25.40.10">
    <property type="entry name" value="Tetratricopeptide repeat domain"/>
    <property type="match status" value="1"/>
</dbReference>
<keyword evidence="1" id="KW-0802">TPR repeat</keyword>
<dbReference type="GO" id="GO:0005737">
    <property type="term" value="C:cytoplasm"/>
    <property type="evidence" value="ECO:0007669"/>
    <property type="project" value="TreeGrafter"/>
</dbReference>
<organism evidence="2">
    <name type="scientific">Phallusia mammillata</name>
    <dbReference type="NCBI Taxonomy" id="59560"/>
    <lineage>
        <taxon>Eukaryota</taxon>
        <taxon>Metazoa</taxon>
        <taxon>Chordata</taxon>
        <taxon>Tunicata</taxon>
        <taxon>Ascidiacea</taxon>
        <taxon>Phlebobranchia</taxon>
        <taxon>Ascidiidae</taxon>
        <taxon>Phallusia</taxon>
    </lineage>
</organism>
<dbReference type="GO" id="GO:0070286">
    <property type="term" value="P:axonemal dynein complex assembly"/>
    <property type="evidence" value="ECO:0007669"/>
    <property type="project" value="TreeGrafter"/>
</dbReference>
<dbReference type="GO" id="GO:0007288">
    <property type="term" value="P:sperm axoneme assembly"/>
    <property type="evidence" value="ECO:0007669"/>
    <property type="project" value="TreeGrafter"/>
</dbReference>
<reference evidence="2" key="1">
    <citation type="submission" date="2020-04" db="EMBL/GenBank/DDBJ databases">
        <authorList>
            <person name="Neveu A P."/>
        </authorList>
    </citation>
    <scope>NUCLEOTIDE SEQUENCE</scope>
    <source>
        <tissue evidence="2">Whole embryo</tissue>
    </source>
</reference>
<dbReference type="SUPFAM" id="SSF48371">
    <property type="entry name" value="ARM repeat"/>
    <property type="match status" value="1"/>
</dbReference>
<dbReference type="Gene3D" id="1.25.10.10">
    <property type="entry name" value="Leucine-rich Repeat Variant"/>
    <property type="match status" value="1"/>
</dbReference>
<evidence type="ECO:0000256" key="1">
    <source>
        <dbReference type="PROSITE-ProRule" id="PRU00339"/>
    </source>
</evidence>
<protein>
    <submittedName>
        <fullName evidence="2">Uncharacterized protein LOC100181050</fullName>
    </submittedName>
</protein>
<dbReference type="InterPro" id="IPR043195">
    <property type="entry name" value="TTC12"/>
</dbReference>
<dbReference type="EMBL" id="LR786767">
    <property type="protein sequence ID" value="CAB3262629.1"/>
    <property type="molecule type" value="mRNA"/>
</dbReference>